<dbReference type="AlphaFoldDB" id="A0AA36DFL7"/>
<feature type="domain" description="3-beta hydroxysteroid dehydrogenase/isomerase" evidence="4">
    <location>
        <begin position="5"/>
        <end position="258"/>
    </location>
</feature>
<comment type="similarity">
    <text evidence="1 3">Belongs to the 3-beta-HSD family.</text>
</comment>
<dbReference type="InterPro" id="IPR050177">
    <property type="entry name" value="Lipid_A_modif_metabolic_enz"/>
</dbReference>
<evidence type="ECO:0000313" key="6">
    <source>
        <dbReference type="Proteomes" id="UP001177023"/>
    </source>
</evidence>
<protein>
    <recommendedName>
        <fullName evidence="4">3-beta hydroxysteroid dehydrogenase/isomerase domain-containing protein</fullName>
    </recommendedName>
</protein>
<evidence type="ECO:0000313" key="5">
    <source>
        <dbReference type="EMBL" id="CAJ0585596.1"/>
    </source>
</evidence>
<evidence type="ECO:0000259" key="4">
    <source>
        <dbReference type="Pfam" id="PF01073"/>
    </source>
</evidence>
<sequence>METVAITGGCGVVGRFVARRLCENANVEEIRIIDRSAERPESHPKIRYIQLDLTGNDADLDRALQGVTAVVHTAKADLPLIYQSKEDLTQMWMDNVDATERLIERMLAKKIRRLVYVGDAYSALPVDDNFGLSEDIHRGLPGSFLLGEWGESRTRAELLARKAAEKDNSLDAIFLRPTWVYSEIPSSFWKGLKSLVDSDQLPYTPGPRRGLHQFMYAGNLAKTIEDCVFFLKADPQKYSNELVYLTDNTYVASFIDFLKERTGGEHLSQETPFWTAFFRTLYPHLSRACGMPQEGRLHFQTWRAIFEKVIGFCDKKARLLLNFKPETPPTIAMARSLEMFKAKEIIVDLPIHKKLGVQRSLRRGAYA</sequence>
<keyword evidence="2 3" id="KW-0560">Oxidoreductase</keyword>
<dbReference type="GO" id="GO:0006694">
    <property type="term" value="P:steroid biosynthetic process"/>
    <property type="evidence" value="ECO:0007669"/>
    <property type="project" value="InterPro"/>
</dbReference>
<dbReference type="EMBL" id="CATQJA010002706">
    <property type="protein sequence ID" value="CAJ0585596.1"/>
    <property type="molecule type" value="Genomic_DNA"/>
</dbReference>
<proteinExistence type="inferred from homology"/>
<dbReference type="InterPro" id="IPR002225">
    <property type="entry name" value="3Beta_OHSteriod_DH/Estase"/>
</dbReference>
<dbReference type="PANTHER" id="PTHR43245:SF51">
    <property type="entry name" value="SHORT CHAIN DEHYDROGENASE_REDUCTASE FAMILY 42E, MEMBER 2"/>
    <property type="match status" value="1"/>
</dbReference>
<dbReference type="SUPFAM" id="SSF51735">
    <property type="entry name" value="NAD(P)-binding Rossmann-fold domains"/>
    <property type="match status" value="1"/>
</dbReference>
<dbReference type="PANTHER" id="PTHR43245">
    <property type="entry name" value="BIFUNCTIONAL POLYMYXIN RESISTANCE PROTEIN ARNA"/>
    <property type="match status" value="1"/>
</dbReference>
<dbReference type="Proteomes" id="UP001177023">
    <property type="component" value="Unassembled WGS sequence"/>
</dbReference>
<evidence type="ECO:0000256" key="1">
    <source>
        <dbReference type="ARBA" id="ARBA00009219"/>
    </source>
</evidence>
<organism evidence="5 6">
    <name type="scientific">Mesorhabditis spiculigera</name>
    <dbReference type="NCBI Taxonomy" id="96644"/>
    <lineage>
        <taxon>Eukaryota</taxon>
        <taxon>Metazoa</taxon>
        <taxon>Ecdysozoa</taxon>
        <taxon>Nematoda</taxon>
        <taxon>Chromadorea</taxon>
        <taxon>Rhabditida</taxon>
        <taxon>Rhabditina</taxon>
        <taxon>Rhabditomorpha</taxon>
        <taxon>Rhabditoidea</taxon>
        <taxon>Rhabditidae</taxon>
        <taxon>Mesorhabditinae</taxon>
        <taxon>Mesorhabditis</taxon>
    </lineage>
</organism>
<gene>
    <name evidence="5" type="ORF">MSPICULIGERA_LOCUS23610</name>
</gene>
<comment type="caution">
    <text evidence="5">The sequence shown here is derived from an EMBL/GenBank/DDBJ whole genome shotgun (WGS) entry which is preliminary data.</text>
</comment>
<reference evidence="5" key="1">
    <citation type="submission" date="2023-06" db="EMBL/GenBank/DDBJ databases">
        <authorList>
            <person name="Delattre M."/>
        </authorList>
    </citation>
    <scope>NUCLEOTIDE SEQUENCE</scope>
    <source>
        <strain evidence="5">AF72</strain>
    </source>
</reference>
<dbReference type="Gene3D" id="3.40.50.720">
    <property type="entry name" value="NAD(P)-binding Rossmann-like Domain"/>
    <property type="match status" value="1"/>
</dbReference>
<accession>A0AA36DFL7</accession>
<feature type="non-terminal residue" evidence="5">
    <location>
        <position position="367"/>
    </location>
</feature>
<evidence type="ECO:0000256" key="2">
    <source>
        <dbReference type="ARBA" id="ARBA00023002"/>
    </source>
</evidence>
<keyword evidence="6" id="KW-1185">Reference proteome</keyword>
<dbReference type="Pfam" id="PF01073">
    <property type="entry name" value="3Beta_HSD"/>
    <property type="match status" value="1"/>
</dbReference>
<name>A0AA36DFL7_9BILA</name>
<dbReference type="InterPro" id="IPR036291">
    <property type="entry name" value="NAD(P)-bd_dom_sf"/>
</dbReference>
<evidence type="ECO:0000256" key="3">
    <source>
        <dbReference type="RuleBase" id="RU004475"/>
    </source>
</evidence>
<dbReference type="GO" id="GO:0016616">
    <property type="term" value="F:oxidoreductase activity, acting on the CH-OH group of donors, NAD or NADP as acceptor"/>
    <property type="evidence" value="ECO:0007669"/>
    <property type="project" value="InterPro"/>
</dbReference>